<accession>A0A0D2MRC9</accession>
<feature type="compositionally biased region" description="Acidic residues" evidence="1">
    <location>
        <begin position="39"/>
        <end position="50"/>
    </location>
</feature>
<sequence>MTVFGGRNYRLGWLLLLPAANWLKEKLGSWFGRGGQGEEAAEEEGEEEGEGGGADLASMFGAGGLQGIDPAALQQLLQSGMLQGMRG</sequence>
<dbReference type="EMBL" id="KK102696">
    <property type="protein sequence ID" value="KIY97130.1"/>
    <property type="molecule type" value="Genomic_DNA"/>
</dbReference>
<organism evidence="2 3">
    <name type="scientific">Monoraphidium neglectum</name>
    <dbReference type="NCBI Taxonomy" id="145388"/>
    <lineage>
        <taxon>Eukaryota</taxon>
        <taxon>Viridiplantae</taxon>
        <taxon>Chlorophyta</taxon>
        <taxon>core chlorophytes</taxon>
        <taxon>Chlorophyceae</taxon>
        <taxon>CS clade</taxon>
        <taxon>Sphaeropleales</taxon>
        <taxon>Selenastraceae</taxon>
        <taxon>Monoraphidium</taxon>
    </lineage>
</organism>
<dbReference type="AlphaFoldDB" id="A0A0D2MRC9"/>
<dbReference type="RefSeq" id="XP_013896150.1">
    <property type="nucleotide sequence ID" value="XM_014040696.1"/>
</dbReference>
<keyword evidence="3" id="KW-1185">Reference proteome</keyword>
<gene>
    <name evidence="2" type="ORF">MNEG_10830</name>
</gene>
<name>A0A0D2MRC9_9CHLO</name>
<proteinExistence type="predicted"/>
<evidence type="ECO:0000313" key="2">
    <source>
        <dbReference type="EMBL" id="KIY97130.1"/>
    </source>
</evidence>
<dbReference type="Proteomes" id="UP000054498">
    <property type="component" value="Unassembled WGS sequence"/>
</dbReference>
<protein>
    <submittedName>
        <fullName evidence="2">Uncharacterized protein</fullName>
    </submittedName>
</protein>
<evidence type="ECO:0000313" key="3">
    <source>
        <dbReference type="Proteomes" id="UP000054498"/>
    </source>
</evidence>
<evidence type="ECO:0000256" key="1">
    <source>
        <dbReference type="SAM" id="MobiDB-lite"/>
    </source>
</evidence>
<dbReference type="GeneID" id="25728032"/>
<dbReference type="KEGG" id="mng:MNEG_10830"/>
<reference evidence="2 3" key="1">
    <citation type="journal article" date="2013" name="BMC Genomics">
        <title>Reconstruction of the lipid metabolism for the microalga Monoraphidium neglectum from its genome sequence reveals characteristics suitable for biofuel production.</title>
        <authorList>
            <person name="Bogen C."/>
            <person name="Al-Dilaimi A."/>
            <person name="Albersmeier A."/>
            <person name="Wichmann J."/>
            <person name="Grundmann M."/>
            <person name="Rupp O."/>
            <person name="Lauersen K.J."/>
            <person name="Blifernez-Klassen O."/>
            <person name="Kalinowski J."/>
            <person name="Goesmann A."/>
            <person name="Mussgnug J.H."/>
            <person name="Kruse O."/>
        </authorList>
    </citation>
    <scope>NUCLEOTIDE SEQUENCE [LARGE SCALE GENOMIC DNA]</scope>
    <source>
        <strain evidence="2 3">SAG 48.87</strain>
    </source>
</reference>
<feature type="region of interest" description="Disordered" evidence="1">
    <location>
        <begin position="33"/>
        <end position="61"/>
    </location>
</feature>